<comment type="caution">
    <text evidence="3">The sequence shown here is derived from an EMBL/GenBank/DDBJ whole genome shotgun (WGS) entry which is preliminary data.</text>
</comment>
<dbReference type="AlphaFoldDB" id="A0AAN6WUK7"/>
<dbReference type="EMBL" id="MU864390">
    <property type="protein sequence ID" value="KAK4188276.1"/>
    <property type="molecule type" value="Genomic_DNA"/>
</dbReference>
<name>A0AAN6WUK7_9PEZI</name>
<dbReference type="Pfam" id="PF24864">
    <property type="entry name" value="DUF7730"/>
    <property type="match status" value="1"/>
</dbReference>
<keyword evidence="4" id="KW-1185">Reference proteome</keyword>
<accession>A0AAN6WUK7</accession>
<evidence type="ECO:0000259" key="2">
    <source>
        <dbReference type="Pfam" id="PF24864"/>
    </source>
</evidence>
<reference evidence="3" key="1">
    <citation type="journal article" date="2023" name="Mol. Phylogenet. Evol.">
        <title>Genome-scale phylogeny and comparative genomics of the fungal order Sordariales.</title>
        <authorList>
            <person name="Hensen N."/>
            <person name="Bonometti L."/>
            <person name="Westerberg I."/>
            <person name="Brannstrom I.O."/>
            <person name="Guillou S."/>
            <person name="Cros-Aarteil S."/>
            <person name="Calhoun S."/>
            <person name="Haridas S."/>
            <person name="Kuo A."/>
            <person name="Mondo S."/>
            <person name="Pangilinan J."/>
            <person name="Riley R."/>
            <person name="LaButti K."/>
            <person name="Andreopoulos B."/>
            <person name="Lipzen A."/>
            <person name="Chen C."/>
            <person name="Yan M."/>
            <person name="Daum C."/>
            <person name="Ng V."/>
            <person name="Clum A."/>
            <person name="Steindorff A."/>
            <person name="Ohm R.A."/>
            <person name="Martin F."/>
            <person name="Silar P."/>
            <person name="Natvig D.O."/>
            <person name="Lalanne C."/>
            <person name="Gautier V."/>
            <person name="Ament-Velasquez S.L."/>
            <person name="Kruys A."/>
            <person name="Hutchinson M.I."/>
            <person name="Powell A.J."/>
            <person name="Barry K."/>
            <person name="Miller A.N."/>
            <person name="Grigoriev I.V."/>
            <person name="Debuchy R."/>
            <person name="Gladieux P."/>
            <person name="Hiltunen Thoren M."/>
            <person name="Johannesson H."/>
        </authorList>
    </citation>
    <scope>NUCLEOTIDE SEQUENCE</scope>
    <source>
        <strain evidence="3">PSN309</strain>
    </source>
</reference>
<protein>
    <recommendedName>
        <fullName evidence="2">DUF7730 domain-containing protein</fullName>
    </recommendedName>
</protein>
<evidence type="ECO:0000313" key="3">
    <source>
        <dbReference type="EMBL" id="KAK4188276.1"/>
    </source>
</evidence>
<reference evidence="3" key="2">
    <citation type="submission" date="2023-05" db="EMBL/GenBank/DDBJ databases">
        <authorList>
            <consortium name="Lawrence Berkeley National Laboratory"/>
            <person name="Steindorff A."/>
            <person name="Hensen N."/>
            <person name="Bonometti L."/>
            <person name="Westerberg I."/>
            <person name="Brannstrom I.O."/>
            <person name="Guillou S."/>
            <person name="Cros-Aarteil S."/>
            <person name="Calhoun S."/>
            <person name="Haridas S."/>
            <person name="Kuo A."/>
            <person name="Mondo S."/>
            <person name="Pangilinan J."/>
            <person name="Riley R."/>
            <person name="Labutti K."/>
            <person name="Andreopoulos B."/>
            <person name="Lipzen A."/>
            <person name="Chen C."/>
            <person name="Yanf M."/>
            <person name="Daum C."/>
            <person name="Ng V."/>
            <person name="Clum A."/>
            <person name="Ohm R."/>
            <person name="Martin F."/>
            <person name="Silar P."/>
            <person name="Natvig D."/>
            <person name="Lalanne C."/>
            <person name="Gautier V."/>
            <person name="Ament-Velasquez S.L."/>
            <person name="Kruys A."/>
            <person name="Hutchinson M.I."/>
            <person name="Powell A.J."/>
            <person name="Barry K."/>
            <person name="Miller A.N."/>
            <person name="Grigoriev I.V."/>
            <person name="Debuchy R."/>
            <person name="Gladieux P."/>
            <person name="Thoren M.H."/>
            <person name="Johannesson H."/>
        </authorList>
    </citation>
    <scope>NUCLEOTIDE SEQUENCE</scope>
    <source>
        <strain evidence="3">PSN309</strain>
    </source>
</reference>
<evidence type="ECO:0000256" key="1">
    <source>
        <dbReference type="SAM" id="MobiDB-lite"/>
    </source>
</evidence>
<proteinExistence type="predicted"/>
<gene>
    <name evidence="3" type="ORF">QBC35DRAFT_382906</name>
</gene>
<feature type="domain" description="DUF7730" evidence="2">
    <location>
        <begin position="167"/>
        <end position="321"/>
    </location>
</feature>
<feature type="region of interest" description="Disordered" evidence="1">
    <location>
        <begin position="231"/>
        <end position="256"/>
    </location>
</feature>
<dbReference type="PANTHER" id="PTHR38790">
    <property type="entry name" value="2EXR DOMAIN-CONTAINING PROTEIN-RELATED"/>
    <property type="match status" value="1"/>
</dbReference>
<dbReference type="Proteomes" id="UP001302126">
    <property type="component" value="Unassembled WGS sequence"/>
</dbReference>
<dbReference type="InterPro" id="IPR056632">
    <property type="entry name" value="DUF7730"/>
</dbReference>
<organism evidence="3 4">
    <name type="scientific">Podospora australis</name>
    <dbReference type="NCBI Taxonomy" id="1536484"/>
    <lineage>
        <taxon>Eukaryota</taxon>
        <taxon>Fungi</taxon>
        <taxon>Dikarya</taxon>
        <taxon>Ascomycota</taxon>
        <taxon>Pezizomycotina</taxon>
        <taxon>Sordariomycetes</taxon>
        <taxon>Sordariomycetidae</taxon>
        <taxon>Sordariales</taxon>
        <taxon>Podosporaceae</taxon>
        <taxon>Podospora</taxon>
    </lineage>
</organism>
<evidence type="ECO:0000313" key="4">
    <source>
        <dbReference type="Proteomes" id="UP001302126"/>
    </source>
</evidence>
<sequence>MEGNKPFPSHPLNDNPPDLQSLSPFFTRLPSEVRQLIYREVWRTTSTRQHIGTDRIAHVSHPDNILSTETFWHHVPCRTDPTAPDTRFEEFSQASQGSVAEAVWATRLKSEWCLHWACEESQIWWLANPPGRRLLRLAEQHNGDLPPGMGFPGEIWGSAPKTPFKDVLKVCKRMYLESLPTLYSSITWVFTDLSDCHDFLSLYSSSPDRFPIRSIELTIRTTQLLTELYYPSSSSDGPNPTFGTQGQGGGSSHPGISMENNPWSRVCDSLSQLKNLHSLRIWFDTRDLRGWHTRVSETRFFAKLFNVKGVKNKKNFILALPQVPHFGPGGSLNEAEHHLAGEILEAAPFTVERGPRPDNWRVHLMTSGLRGT</sequence>